<evidence type="ECO:0000313" key="2">
    <source>
        <dbReference type="EMBL" id="JAT75444.1"/>
    </source>
</evidence>
<dbReference type="GO" id="GO:0009654">
    <property type="term" value="C:photosystem II oxygen evolving complex"/>
    <property type="evidence" value="ECO:0007669"/>
    <property type="project" value="InterPro"/>
</dbReference>
<sequence length="276" mass="29873">KITMHSLAPQTRHGVAVRAHNAAPVHVGPLVAPPPMGAYAPHAMSPLDRRAALVGLMGVGYLPWIPVSPASAARSPPSQPVRAYLPPASTPGFVQYTPDEKKTPAIRAGVIKPDPSFYTFVLPENWSEGLILNILSGNFCMPRCDEPWYEALFQNQAEGKAQLIVAPLFRLISKAGAQLSDIGPPERAIEKVGNYVTGSSLEAEDDVISATSKTLSDGRTYYIYELNALQAKDGPHILASLTIKGDQAYLFVVSASEKQWARSQSKLQTIRDSFRA</sequence>
<name>A0A1D2A8D7_AUXPR</name>
<dbReference type="Pfam" id="PF01789">
    <property type="entry name" value="PsbP"/>
    <property type="match status" value="1"/>
</dbReference>
<dbReference type="PANTHER" id="PTHR31407">
    <property type="match status" value="1"/>
</dbReference>
<dbReference type="SUPFAM" id="SSF55724">
    <property type="entry name" value="Mog1p/PsbP-like"/>
    <property type="match status" value="1"/>
</dbReference>
<accession>A0A1D2A8D7</accession>
<gene>
    <name evidence="2" type="ORF">g.101509</name>
</gene>
<dbReference type="GO" id="GO:0019898">
    <property type="term" value="C:extrinsic component of membrane"/>
    <property type="evidence" value="ECO:0007669"/>
    <property type="project" value="InterPro"/>
</dbReference>
<reference evidence="2" key="1">
    <citation type="submission" date="2015-08" db="EMBL/GenBank/DDBJ databases">
        <authorList>
            <person name="Babu N.S."/>
            <person name="Beckwith C.J."/>
            <person name="Beseler K.G."/>
            <person name="Brison A."/>
            <person name="Carone J.V."/>
            <person name="Caskin T.P."/>
            <person name="Diamond M."/>
            <person name="Durham M.E."/>
            <person name="Foxe J.M."/>
            <person name="Go M."/>
            <person name="Henderson B.A."/>
            <person name="Jones I.B."/>
            <person name="McGettigan J.A."/>
            <person name="Micheletti S.J."/>
            <person name="Nasrallah M.E."/>
            <person name="Ortiz D."/>
            <person name="Piller C.R."/>
            <person name="Privatt S.R."/>
            <person name="Schneider S.L."/>
            <person name="Sharp S."/>
            <person name="Smith T.C."/>
            <person name="Stanton J.D."/>
            <person name="Ullery H.E."/>
            <person name="Wilson R.J."/>
            <person name="Serrano M.G."/>
            <person name="Buck G."/>
            <person name="Lee V."/>
            <person name="Wang Y."/>
            <person name="Carvalho R."/>
            <person name="Voegtly L."/>
            <person name="Shi R."/>
            <person name="Duckworth R."/>
            <person name="Johnson A."/>
            <person name="Loviza R."/>
            <person name="Walstead R."/>
            <person name="Shah Z."/>
            <person name="Kiflezghi M."/>
            <person name="Wade K."/>
            <person name="Ball S.L."/>
            <person name="Bradley K.W."/>
            <person name="Asai D.J."/>
            <person name="Bowman C.A."/>
            <person name="Russell D.A."/>
            <person name="Pope W.H."/>
            <person name="Jacobs-Sera D."/>
            <person name="Hendrix R.W."/>
            <person name="Hatfull G.F."/>
        </authorList>
    </citation>
    <scope>NUCLEOTIDE SEQUENCE</scope>
</reference>
<organism evidence="2">
    <name type="scientific">Auxenochlorella protothecoides</name>
    <name type="common">Green microalga</name>
    <name type="synonym">Chlorella protothecoides</name>
    <dbReference type="NCBI Taxonomy" id="3075"/>
    <lineage>
        <taxon>Eukaryota</taxon>
        <taxon>Viridiplantae</taxon>
        <taxon>Chlorophyta</taxon>
        <taxon>core chlorophytes</taxon>
        <taxon>Trebouxiophyceae</taxon>
        <taxon>Chlorellales</taxon>
        <taxon>Chlorellaceae</taxon>
        <taxon>Auxenochlorella</taxon>
    </lineage>
</organism>
<feature type="domain" description="PsbP C-terminal" evidence="1">
    <location>
        <begin position="172"/>
        <end position="275"/>
    </location>
</feature>
<dbReference type="Gene3D" id="3.40.1000.10">
    <property type="entry name" value="Mog1/PsbP, alpha/beta/alpha sandwich"/>
    <property type="match status" value="1"/>
</dbReference>
<dbReference type="PANTHER" id="PTHR31407:SF18">
    <property type="entry name" value="PSBP DOMAIN-CONTAINING PROTEIN 6, CHLOROPLASTIC"/>
    <property type="match status" value="1"/>
</dbReference>
<dbReference type="GO" id="GO:0015979">
    <property type="term" value="P:photosynthesis"/>
    <property type="evidence" value="ECO:0007669"/>
    <property type="project" value="InterPro"/>
</dbReference>
<feature type="non-terminal residue" evidence="2">
    <location>
        <position position="1"/>
    </location>
</feature>
<dbReference type="GO" id="GO:0005509">
    <property type="term" value="F:calcium ion binding"/>
    <property type="evidence" value="ECO:0007669"/>
    <property type="project" value="InterPro"/>
</dbReference>
<dbReference type="AlphaFoldDB" id="A0A1D2A8D7"/>
<protein>
    <recommendedName>
        <fullName evidence="1">PsbP C-terminal domain-containing protein</fullName>
    </recommendedName>
</protein>
<evidence type="ECO:0000259" key="1">
    <source>
        <dbReference type="Pfam" id="PF01789"/>
    </source>
</evidence>
<dbReference type="InterPro" id="IPR016123">
    <property type="entry name" value="Mog1/PsbP_a/b/a-sand"/>
</dbReference>
<dbReference type="EMBL" id="GDKF01003178">
    <property type="protein sequence ID" value="JAT75444.1"/>
    <property type="molecule type" value="Transcribed_RNA"/>
</dbReference>
<proteinExistence type="predicted"/>
<dbReference type="InterPro" id="IPR002683">
    <property type="entry name" value="PsbP_C"/>
</dbReference>